<proteinExistence type="inferred from homology"/>
<dbReference type="InterPro" id="IPR011701">
    <property type="entry name" value="MFS"/>
</dbReference>
<dbReference type="GO" id="GO:0022857">
    <property type="term" value="F:transmembrane transporter activity"/>
    <property type="evidence" value="ECO:0007669"/>
    <property type="project" value="InterPro"/>
</dbReference>
<feature type="transmembrane region" description="Helical" evidence="3">
    <location>
        <begin position="94"/>
        <end position="118"/>
    </location>
</feature>
<keyword evidence="3" id="KW-1133">Transmembrane helix</keyword>
<feature type="transmembrane region" description="Helical" evidence="3">
    <location>
        <begin position="130"/>
        <end position="158"/>
    </location>
</feature>
<protein>
    <submittedName>
        <fullName evidence="5 7">MFS general substrate transporter</fullName>
    </submittedName>
</protein>
<evidence type="ECO:0000256" key="1">
    <source>
        <dbReference type="ARBA" id="ARBA00004141"/>
    </source>
</evidence>
<reference evidence="5 7" key="1">
    <citation type="submission" date="2020-01" db="EMBL/GenBank/DDBJ databases">
        <authorList>
            <consortium name="DOE Joint Genome Institute"/>
            <person name="Haridas S."/>
            <person name="Albert R."/>
            <person name="Binder M."/>
            <person name="Bloem J."/>
            <person name="Labutti K."/>
            <person name="Salamov A."/>
            <person name="Andreopoulos B."/>
            <person name="Baker S.E."/>
            <person name="Barry K."/>
            <person name="Bills G."/>
            <person name="Bluhm B.H."/>
            <person name="Cannon C."/>
            <person name="Castanera R."/>
            <person name="Culley D.E."/>
            <person name="Daum C."/>
            <person name="Ezra D."/>
            <person name="Gonzalez J.B."/>
            <person name="Henrissat B."/>
            <person name="Kuo A."/>
            <person name="Liang C."/>
            <person name="Lipzen A."/>
            <person name="Lutzoni F."/>
            <person name="Magnuson J."/>
            <person name="Mondo S."/>
            <person name="Nolan M."/>
            <person name="Ohm R."/>
            <person name="Pangilinan J."/>
            <person name="Park H.-J."/>
            <person name="Ramirez L."/>
            <person name="Alfaro M."/>
            <person name="Sun H."/>
            <person name="Tritt A."/>
            <person name="Yoshinaga Y."/>
            <person name="Zwiers L.-H."/>
            <person name="Turgeon B.G."/>
            <person name="Goodwin S.B."/>
            <person name="Spatafora J.W."/>
            <person name="Crous P.W."/>
            <person name="Grigoriev I.V."/>
        </authorList>
    </citation>
    <scope>NUCLEOTIDE SEQUENCE</scope>
    <source>
        <strain evidence="5 7">CBS 781.70</strain>
    </source>
</reference>
<dbReference type="InterPro" id="IPR050327">
    <property type="entry name" value="Proton-linked_MCT"/>
</dbReference>
<dbReference type="PROSITE" id="PS50850">
    <property type="entry name" value="MFS"/>
    <property type="match status" value="1"/>
</dbReference>
<dbReference type="Proteomes" id="UP000504638">
    <property type="component" value="Unplaced"/>
</dbReference>
<evidence type="ECO:0000313" key="6">
    <source>
        <dbReference type="Proteomes" id="UP000504638"/>
    </source>
</evidence>
<dbReference type="RefSeq" id="XP_033538064.1">
    <property type="nucleotide sequence ID" value="XM_033678640.1"/>
</dbReference>
<evidence type="ECO:0000256" key="3">
    <source>
        <dbReference type="SAM" id="Phobius"/>
    </source>
</evidence>
<dbReference type="GeneID" id="54419210"/>
<reference evidence="7" key="3">
    <citation type="submission" date="2025-04" db="UniProtKB">
        <authorList>
            <consortium name="RefSeq"/>
        </authorList>
    </citation>
    <scope>IDENTIFICATION</scope>
    <source>
        <strain evidence="7">CBS 781.70</strain>
    </source>
</reference>
<feature type="domain" description="Major facilitator superfamily (MFS) profile" evidence="4">
    <location>
        <begin position="1"/>
        <end position="200"/>
    </location>
</feature>
<name>A0A6G1GEF5_9PEZI</name>
<feature type="transmembrane region" description="Helical" evidence="3">
    <location>
        <begin position="170"/>
        <end position="190"/>
    </location>
</feature>
<dbReference type="PANTHER" id="PTHR11360">
    <property type="entry name" value="MONOCARBOXYLATE TRANSPORTER"/>
    <property type="match status" value="1"/>
</dbReference>
<dbReference type="InterPro" id="IPR020846">
    <property type="entry name" value="MFS_dom"/>
</dbReference>
<comment type="similarity">
    <text evidence="2">Belongs to the major facilitator superfamily. Monocarboxylate porter (TC 2.A.1.13) family.</text>
</comment>
<feature type="transmembrane region" description="Helical" evidence="3">
    <location>
        <begin position="7"/>
        <end position="31"/>
    </location>
</feature>
<dbReference type="InterPro" id="IPR036259">
    <property type="entry name" value="MFS_trans_sf"/>
</dbReference>
<accession>A0A6G1GEF5</accession>
<dbReference type="OrthoDB" id="6499973at2759"/>
<organism evidence="5">
    <name type="scientific">Eremomyces bilateralis CBS 781.70</name>
    <dbReference type="NCBI Taxonomy" id="1392243"/>
    <lineage>
        <taxon>Eukaryota</taxon>
        <taxon>Fungi</taxon>
        <taxon>Dikarya</taxon>
        <taxon>Ascomycota</taxon>
        <taxon>Pezizomycotina</taxon>
        <taxon>Dothideomycetes</taxon>
        <taxon>Dothideomycetes incertae sedis</taxon>
        <taxon>Eremomycetales</taxon>
        <taxon>Eremomycetaceae</taxon>
        <taxon>Eremomyces</taxon>
    </lineage>
</organism>
<evidence type="ECO:0000256" key="2">
    <source>
        <dbReference type="ARBA" id="ARBA00006727"/>
    </source>
</evidence>
<dbReference type="SUPFAM" id="SSF103473">
    <property type="entry name" value="MFS general substrate transporter"/>
    <property type="match status" value="1"/>
</dbReference>
<keyword evidence="6" id="KW-1185">Reference proteome</keyword>
<comment type="subcellular location">
    <subcellularLocation>
        <location evidence="1">Membrane</location>
        <topology evidence="1">Multi-pass membrane protein</topology>
    </subcellularLocation>
</comment>
<keyword evidence="3" id="KW-0472">Membrane</keyword>
<sequence length="200" mass="20783">MFRDFRFSMIFIASAIGTFPLFVPPFFLPLYSRSLGFSTKTGAGLVAGFNLASAAGRVGCGLATDRIGPLNTLILSLVGSALSMLALWPVSTTLAPMAVFVVLNGASNGGFFSTMPTVVGNVFGSARVSLVMGMVVTGWTAGYLMGAPIAGYLLAAYGGTDEGIKAYRPAMFYAGTLAFGAAGFAAFARLRINSKLKSRV</sequence>
<reference evidence="7" key="2">
    <citation type="submission" date="2020-04" db="EMBL/GenBank/DDBJ databases">
        <authorList>
            <consortium name="NCBI Genome Project"/>
        </authorList>
    </citation>
    <scope>NUCLEOTIDE SEQUENCE</scope>
    <source>
        <strain evidence="7">CBS 781.70</strain>
    </source>
</reference>
<dbReference type="Pfam" id="PF07690">
    <property type="entry name" value="MFS_1"/>
    <property type="match status" value="1"/>
</dbReference>
<dbReference type="EMBL" id="ML975150">
    <property type="protein sequence ID" value="KAF1816433.1"/>
    <property type="molecule type" value="Genomic_DNA"/>
</dbReference>
<dbReference type="Gene3D" id="1.20.1250.20">
    <property type="entry name" value="MFS general substrate transporter like domains"/>
    <property type="match status" value="1"/>
</dbReference>
<dbReference type="PANTHER" id="PTHR11360:SF305">
    <property type="entry name" value="MAJOR FACILITATOR SUPERFAMILY (MFS) PROFILE DOMAIN-CONTAINING PROTEIN"/>
    <property type="match status" value="1"/>
</dbReference>
<gene>
    <name evidence="5 7" type="ORF">P152DRAFT_454701</name>
</gene>
<evidence type="ECO:0000313" key="7">
    <source>
        <dbReference type="RefSeq" id="XP_033538064.1"/>
    </source>
</evidence>
<evidence type="ECO:0000313" key="5">
    <source>
        <dbReference type="EMBL" id="KAF1816433.1"/>
    </source>
</evidence>
<dbReference type="AlphaFoldDB" id="A0A6G1GEF5"/>
<evidence type="ECO:0000259" key="4">
    <source>
        <dbReference type="PROSITE" id="PS50850"/>
    </source>
</evidence>
<keyword evidence="3" id="KW-0812">Transmembrane</keyword>
<dbReference type="GO" id="GO:0016020">
    <property type="term" value="C:membrane"/>
    <property type="evidence" value="ECO:0007669"/>
    <property type="project" value="UniProtKB-SubCell"/>
</dbReference>